<comment type="caution">
    <text evidence="1">The sequence shown here is derived from an EMBL/GenBank/DDBJ whole genome shotgun (WGS) entry which is preliminary data.</text>
</comment>
<reference evidence="1 2" key="1">
    <citation type="submission" date="2020-09" db="EMBL/GenBank/DDBJ databases">
        <title>Novel species of Mucilaginibacter isolated from a glacier on the Tibetan Plateau.</title>
        <authorList>
            <person name="Liu Q."/>
            <person name="Xin Y.-H."/>
        </authorList>
    </citation>
    <scope>NUCLEOTIDE SEQUENCE [LARGE SCALE GENOMIC DNA]</scope>
    <source>
        <strain evidence="1 2">CGMCC 1.13878</strain>
    </source>
</reference>
<keyword evidence="2" id="KW-1185">Reference proteome</keyword>
<dbReference type="RefSeq" id="WP_191173889.1">
    <property type="nucleotide sequence ID" value="NZ_JACWMW010000001.1"/>
</dbReference>
<accession>A0ABR7X070</accession>
<dbReference type="Pfam" id="PF20459">
    <property type="entry name" value="DUF6712"/>
    <property type="match status" value="1"/>
</dbReference>
<proteinExistence type="predicted"/>
<organism evidence="1 2">
    <name type="scientific">Mucilaginibacter rigui</name>
    <dbReference type="NCBI Taxonomy" id="534635"/>
    <lineage>
        <taxon>Bacteria</taxon>
        <taxon>Pseudomonadati</taxon>
        <taxon>Bacteroidota</taxon>
        <taxon>Sphingobacteriia</taxon>
        <taxon>Sphingobacteriales</taxon>
        <taxon>Sphingobacteriaceae</taxon>
        <taxon>Mucilaginibacter</taxon>
    </lineage>
</organism>
<protein>
    <submittedName>
        <fullName evidence="1">Uncharacterized protein</fullName>
    </submittedName>
</protein>
<name>A0ABR7X070_9SPHI</name>
<evidence type="ECO:0000313" key="1">
    <source>
        <dbReference type="EMBL" id="MBD1383981.1"/>
    </source>
</evidence>
<dbReference type="Proteomes" id="UP000618754">
    <property type="component" value="Unassembled WGS sequence"/>
</dbReference>
<dbReference type="InterPro" id="IPR046558">
    <property type="entry name" value="DUF6712"/>
</dbReference>
<evidence type="ECO:0000313" key="2">
    <source>
        <dbReference type="Proteomes" id="UP000618754"/>
    </source>
</evidence>
<dbReference type="EMBL" id="JACWMW010000001">
    <property type="protein sequence ID" value="MBD1383981.1"/>
    <property type="molecule type" value="Genomic_DNA"/>
</dbReference>
<gene>
    <name evidence="1" type="ORF">IDJ75_01735</name>
</gene>
<sequence length="204" mass="23630">MLNLITPETLQRYEDIAVNIKPERIKVFIKKAQELDLKPFLGYILYYDLIKHLEDDGILKDDAPQHYKDLVNGCEYLDDQGYVVLYQGLQPVLSYFAFARFIEADSIHYTATGPVTKRYDNADALPAKNIVKLVQQQRSTANAYANETERFLSDHQSDFPVWHYNRKNKSARQAGPRIRSIDITDFNFPADNFSTNQLITDFLN</sequence>